<proteinExistence type="predicted"/>
<name>A0A9N7U946_PLEPL</name>
<gene>
    <name evidence="3" type="ORF">PLEPLA_LOCUS13631</name>
</gene>
<feature type="signal peptide" evidence="2">
    <location>
        <begin position="1"/>
        <end position="18"/>
    </location>
</feature>
<accession>A0A9N7U946</accession>
<dbReference type="InterPro" id="IPR036291">
    <property type="entry name" value="NAD(P)-bd_dom_sf"/>
</dbReference>
<evidence type="ECO:0000256" key="2">
    <source>
        <dbReference type="SAM" id="SignalP"/>
    </source>
</evidence>
<feature type="chain" id="PRO_5040169445" evidence="2">
    <location>
        <begin position="19"/>
        <end position="222"/>
    </location>
</feature>
<keyword evidence="2" id="KW-0732">Signal</keyword>
<dbReference type="SUPFAM" id="SSF51735">
    <property type="entry name" value="NAD(P)-binding Rossmann-fold domains"/>
    <property type="match status" value="1"/>
</dbReference>
<keyword evidence="4" id="KW-1185">Reference proteome</keyword>
<dbReference type="Proteomes" id="UP001153269">
    <property type="component" value="Unassembled WGS sequence"/>
</dbReference>
<evidence type="ECO:0000313" key="3">
    <source>
        <dbReference type="EMBL" id="CAB1425698.1"/>
    </source>
</evidence>
<protein>
    <submittedName>
        <fullName evidence="3">Uncharacterized protein</fullName>
    </submittedName>
</protein>
<comment type="caution">
    <text evidence="3">The sequence shown here is derived from an EMBL/GenBank/DDBJ whole genome shotgun (WGS) entry which is preliminary data.</text>
</comment>
<dbReference type="AlphaFoldDB" id="A0A9N7U946"/>
<feature type="region of interest" description="Disordered" evidence="1">
    <location>
        <begin position="131"/>
        <end position="157"/>
    </location>
</feature>
<reference evidence="3" key="1">
    <citation type="submission" date="2020-03" db="EMBL/GenBank/DDBJ databases">
        <authorList>
            <person name="Weist P."/>
        </authorList>
    </citation>
    <scope>NUCLEOTIDE SEQUENCE</scope>
</reference>
<dbReference type="EMBL" id="CADEAL010000825">
    <property type="protein sequence ID" value="CAB1425698.1"/>
    <property type="molecule type" value="Genomic_DNA"/>
</dbReference>
<evidence type="ECO:0000256" key="1">
    <source>
        <dbReference type="SAM" id="MobiDB-lite"/>
    </source>
</evidence>
<evidence type="ECO:0000313" key="4">
    <source>
        <dbReference type="Proteomes" id="UP001153269"/>
    </source>
</evidence>
<sequence>MAHCTLFLASRVSSYVTGAILVADGGAWLTSGNDVSMMLGERCRSARFSRCQLLMVERGDTAGGFLRLRETSAVCMRLEEEEAAGGGGGGGWVTADADARAFLVCDQHRWSCCLRHDGAVRADLTHLSLPTGSQRGSAGTRRAYETRREKRGSRLVPPPACLVTDTGGFAAGKRHRHGDVVLDCEGAGRPRHYPANQRDIGADLRVNFPQRDGRRGLDRSSC</sequence>
<organism evidence="3 4">
    <name type="scientific">Pleuronectes platessa</name>
    <name type="common">European plaice</name>
    <dbReference type="NCBI Taxonomy" id="8262"/>
    <lineage>
        <taxon>Eukaryota</taxon>
        <taxon>Metazoa</taxon>
        <taxon>Chordata</taxon>
        <taxon>Craniata</taxon>
        <taxon>Vertebrata</taxon>
        <taxon>Euteleostomi</taxon>
        <taxon>Actinopterygii</taxon>
        <taxon>Neopterygii</taxon>
        <taxon>Teleostei</taxon>
        <taxon>Neoteleostei</taxon>
        <taxon>Acanthomorphata</taxon>
        <taxon>Carangaria</taxon>
        <taxon>Pleuronectiformes</taxon>
        <taxon>Pleuronectoidei</taxon>
        <taxon>Pleuronectidae</taxon>
        <taxon>Pleuronectes</taxon>
    </lineage>
</organism>